<accession>A0ACB7IQ07</accession>
<evidence type="ECO:0000313" key="1">
    <source>
        <dbReference type="EMBL" id="KAG9220328.1"/>
    </source>
</evidence>
<gene>
    <name evidence="1" type="ORF">CCMSSC00406_0006393</name>
</gene>
<dbReference type="EMBL" id="WQMT02000007">
    <property type="protein sequence ID" value="KAG9220328.1"/>
    <property type="molecule type" value="Genomic_DNA"/>
</dbReference>
<protein>
    <submittedName>
        <fullName evidence="1">Uncharacterized protein</fullName>
    </submittedName>
</protein>
<proteinExistence type="predicted"/>
<name>A0ACB7IQ07_PLECO</name>
<evidence type="ECO:0000313" key="2">
    <source>
        <dbReference type="Proteomes" id="UP000824881"/>
    </source>
</evidence>
<comment type="caution">
    <text evidence="1">The sequence shown here is derived from an EMBL/GenBank/DDBJ whole genome shotgun (WGS) entry which is preliminary data.</text>
</comment>
<dbReference type="Proteomes" id="UP000824881">
    <property type="component" value="Unassembled WGS sequence"/>
</dbReference>
<keyword evidence="2" id="KW-1185">Reference proteome</keyword>
<organism evidence="1 2">
    <name type="scientific">Pleurotus cornucopiae</name>
    <name type="common">Cornucopia mushroom</name>
    <dbReference type="NCBI Taxonomy" id="5321"/>
    <lineage>
        <taxon>Eukaryota</taxon>
        <taxon>Fungi</taxon>
        <taxon>Dikarya</taxon>
        <taxon>Basidiomycota</taxon>
        <taxon>Agaricomycotina</taxon>
        <taxon>Agaricomycetes</taxon>
        <taxon>Agaricomycetidae</taxon>
        <taxon>Agaricales</taxon>
        <taxon>Pleurotineae</taxon>
        <taxon>Pleurotaceae</taxon>
        <taxon>Pleurotus</taxon>
    </lineage>
</organism>
<sequence>MGMGWDGWVGGEAACFASFFVRSSFLAARCTLAHCHSSSTVHLILPFSPLLIRSLPSVFAFPIVVAVAPHVNLLLPSHPNPSLTRWFPPPVVLVFTSSYPCSYLRLRACSPAQCVPPLASTPHTHLPPHHSSSSASDVDLRAPVLTPHRGWHCGLIVSPMLDVRRSKGGLTLVSRLFVYSAYSVPSPAYSTSHPHTPPPFPFAFPIALASAFAFVPIRSYPLPPIPPILQSHPCLPHILPSVPSSPSPSPRSVIRPFCDLVVWSFGRLNPESRTPRLSSQRAFVGV</sequence>
<reference evidence="1 2" key="1">
    <citation type="journal article" date="2021" name="Appl. Environ. Microbiol.">
        <title>Genetic linkage and physical mapping for an oyster mushroom Pleurotus cornucopiae and QTL analysis for the trait cap color.</title>
        <authorList>
            <person name="Zhang Y."/>
            <person name="Gao W."/>
            <person name="Sonnenberg A."/>
            <person name="Chen Q."/>
            <person name="Zhang J."/>
            <person name="Huang C."/>
        </authorList>
    </citation>
    <scope>NUCLEOTIDE SEQUENCE [LARGE SCALE GENOMIC DNA]</scope>
    <source>
        <strain evidence="1">CCMSSC00406</strain>
    </source>
</reference>